<gene>
    <name evidence="2" type="ORF">Ga0074812_14927</name>
</gene>
<feature type="region of interest" description="Disordered" evidence="1">
    <location>
        <begin position="80"/>
        <end position="113"/>
    </location>
</feature>
<dbReference type="Proteomes" id="UP000198802">
    <property type="component" value="Unassembled WGS sequence"/>
</dbReference>
<protein>
    <submittedName>
        <fullName evidence="2">Uncharacterized protein</fullName>
    </submittedName>
</protein>
<evidence type="ECO:0000256" key="1">
    <source>
        <dbReference type="SAM" id="MobiDB-lite"/>
    </source>
</evidence>
<organism evidence="2 3">
    <name type="scientific">Parafrankia irregularis</name>
    <dbReference type="NCBI Taxonomy" id="795642"/>
    <lineage>
        <taxon>Bacteria</taxon>
        <taxon>Bacillati</taxon>
        <taxon>Actinomycetota</taxon>
        <taxon>Actinomycetes</taxon>
        <taxon>Frankiales</taxon>
        <taxon>Frankiaceae</taxon>
        <taxon>Parafrankia</taxon>
    </lineage>
</organism>
<dbReference type="AlphaFoldDB" id="A0A0S4QZJ0"/>
<dbReference type="EMBL" id="FAOZ01000049">
    <property type="protein sequence ID" value="CUU60883.1"/>
    <property type="molecule type" value="Genomic_DNA"/>
</dbReference>
<evidence type="ECO:0000313" key="2">
    <source>
        <dbReference type="EMBL" id="CUU60883.1"/>
    </source>
</evidence>
<sequence>MTQRAARIDYWTRYVAEQEAAEVKVWRPEDFHPGDEVKAAFGGWHRVLRVNTRSLTIPHWDLEGETWRLTYDKVLDHRPRPRARTRPRQTAGRWPVISATVMTGTATAPRRSW</sequence>
<accession>A0A0S4QZJ0</accession>
<keyword evidence="3" id="KW-1185">Reference proteome</keyword>
<name>A0A0S4QZJ0_9ACTN</name>
<dbReference type="RefSeq" id="WP_063793380.1">
    <property type="nucleotide sequence ID" value="NZ_FAOZ01000049.1"/>
</dbReference>
<proteinExistence type="predicted"/>
<reference evidence="3" key="1">
    <citation type="submission" date="2015-11" db="EMBL/GenBank/DDBJ databases">
        <authorList>
            <person name="Varghese N."/>
        </authorList>
    </citation>
    <scope>NUCLEOTIDE SEQUENCE [LARGE SCALE GENOMIC DNA]</scope>
    <source>
        <strain evidence="3">DSM 45899</strain>
    </source>
</reference>
<evidence type="ECO:0000313" key="3">
    <source>
        <dbReference type="Proteomes" id="UP000198802"/>
    </source>
</evidence>